<evidence type="ECO:0000259" key="8">
    <source>
        <dbReference type="Pfam" id="PF13359"/>
    </source>
</evidence>
<dbReference type="AlphaFoldDB" id="A0AAW2JV97"/>
<dbReference type="Pfam" id="PF13359">
    <property type="entry name" value="DDE_Tnp_4"/>
    <property type="match status" value="1"/>
</dbReference>
<comment type="caution">
    <text evidence="9">The sequence shown here is derived from an EMBL/GenBank/DDBJ whole genome shotgun (WGS) entry which is preliminary data.</text>
</comment>
<evidence type="ECO:0000256" key="2">
    <source>
        <dbReference type="ARBA" id="ARBA00004123"/>
    </source>
</evidence>
<reference evidence="9" key="2">
    <citation type="journal article" date="2024" name="Plant">
        <title>Genomic evolution and insights into agronomic trait innovations of Sesamum species.</title>
        <authorList>
            <person name="Miao H."/>
            <person name="Wang L."/>
            <person name="Qu L."/>
            <person name="Liu H."/>
            <person name="Sun Y."/>
            <person name="Le M."/>
            <person name="Wang Q."/>
            <person name="Wei S."/>
            <person name="Zheng Y."/>
            <person name="Lin W."/>
            <person name="Duan Y."/>
            <person name="Cao H."/>
            <person name="Xiong S."/>
            <person name="Wang X."/>
            <person name="Wei L."/>
            <person name="Li C."/>
            <person name="Ma Q."/>
            <person name="Ju M."/>
            <person name="Zhao R."/>
            <person name="Li G."/>
            <person name="Mu C."/>
            <person name="Tian Q."/>
            <person name="Mei H."/>
            <person name="Zhang T."/>
            <person name="Gao T."/>
            <person name="Zhang H."/>
        </authorList>
    </citation>
    <scope>NUCLEOTIDE SEQUENCE</scope>
    <source>
        <strain evidence="9">KEN8</strain>
    </source>
</reference>
<dbReference type="GO" id="GO:0005634">
    <property type="term" value="C:nucleus"/>
    <property type="evidence" value="ECO:0007669"/>
    <property type="project" value="UniProtKB-SubCell"/>
</dbReference>
<evidence type="ECO:0000256" key="6">
    <source>
        <dbReference type="ARBA" id="ARBA00022801"/>
    </source>
</evidence>
<protein>
    <recommendedName>
        <fullName evidence="8">DDE Tnp4 domain-containing protein</fullName>
    </recommendedName>
</protein>
<evidence type="ECO:0000256" key="4">
    <source>
        <dbReference type="ARBA" id="ARBA00022722"/>
    </source>
</evidence>
<evidence type="ECO:0000256" key="3">
    <source>
        <dbReference type="ARBA" id="ARBA00006958"/>
    </source>
</evidence>
<evidence type="ECO:0000256" key="5">
    <source>
        <dbReference type="ARBA" id="ARBA00022723"/>
    </source>
</evidence>
<dbReference type="GO" id="GO:0016787">
    <property type="term" value="F:hydrolase activity"/>
    <property type="evidence" value="ECO:0007669"/>
    <property type="project" value="UniProtKB-KW"/>
</dbReference>
<comment type="similarity">
    <text evidence="3">Belongs to the HARBI1 family.</text>
</comment>
<feature type="domain" description="DDE Tnp4" evidence="8">
    <location>
        <begin position="59"/>
        <end position="140"/>
    </location>
</feature>
<keyword evidence="5" id="KW-0479">Metal-binding</keyword>
<name>A0AAW2JV97_9LAMI</name>
<dbReference type="GO" id="GO:0046872">
    <property type="term" value="F:metal ion binding"/>
    <property type="evidence" value="ECO:0007669"/>
    <property type="project" value="UniProtKB-KW"/>
</dbReference>
<reference evidence="9" key="1">
    <citation type="submission" date="2020-06" db="EMBL/GenBank/DDBJ databases">
        <authorList>
            <person name="Li T."/>
            <person name="Hu X."/>
            <person name="Zhang T."/>
            <person name="Song X."/>
            <person name="Zhang H."/>
            <person name="Dai N."/>
            <person name="Sheng W."/>
            <person name="Hou X."/>
            <person name="Wei L."/>
        </authorList>
    </citation>
    <scope>NUCLEOTIDE SEQUENCE</scope>
    <source>
        <strain evidence="9">KEN8</strain>
        <tissue evidence="9">Leaf</tissue>
    </source>
</reference>
<comment type="cofactor">
    <cofactor evidence="1">
        <name>a divalent metal cation</name>
        <dbReference type="ChEBI" id="CHEBI:60240"/>
    </cofactor>
</comment>
<accession>A0AAW2JV97</accession>
<dbReference type="InterPro" id="IPR045249">
    <property type="entry name" value="HARBI1-like"/>
</dbReference>
<dbReference type="GO" id="GO:0004518">
    <property type="term" value="F:nuclease activity"/>
    <property type="evidence" value="ECO:0007669"/>
    <property type="project" value="UniProtKB-KW"/>
</dbReference>
<evidence type="ECO:0000256" key="7">
    <source>
        <dbReference type="ARBA" id="ARBA00023242"/>
    </source>
</evidence>
<keyword evidence="6" id="KW-0378">Hydrolase</keyword>
<dbReference type="PANTHER" id="PTHR22930">
    <property type="match status" value="1"/>
</dbReference>
<keyword evidence="7" id="KW-0539">Nucleus</keyword>
<gene>
    <name evidence="9" type="ORF">Scaly_2570600</name>
</gene>
<evidence type="ECO:0000313" key="9">
    <source>
        <dbReference type="EMBL" id="KAL0298018.1"/>
    </source>
</evidence>
<sequence length="142" mass="16454">MERFQHSLETIHRRFHQVLSALCALAPEMTTRPNSTNTYPKISCNPDFHPYFKNCIKAMDGTLIPAWALRIDQNRYRSRKGRIAQNVFAICDFDLNFTYVYAGWEGSIVDARVLDYAISQDRAFPFPPLSKYYLVDAGFANY</sequence>
<dbReference type="EMBL" id="JACGWM010000838">
    <property type="protein sequence ID" value="KAL0298018.1"/>
    <property type="molecule type" value="Genomic_DNA"/>
</dbReference>
<keyword evidence="4" id="KW-0540">Nuclease</keyword>
<proteinExistence type="inferred from homology"/>
<comment type="subcellular location">
    <subcellularLocation>
        <location evidence="2">Nucleus</location>
    </subcellularLocation>
</comment>
<dbReference type="PANTHER" id="PTHR22930:SF265">
    <property type="entry name" value="MYB_SANT-LIKE DOMAIN, HARBINGER TRANSPOSASE-DERIVED NUCLEASE DOMAIN-CONTAINING PROTEIN"/>
    <property type="match status" value="1"/>
</dbReference>
<organism evidence="9">
    <name type="scientific">Sesamum calycinum</name>
    <dbReference type="NCBI Taxonomy" id="2727403"/>
    <lineage>
        <taxon>Eukaryota</taxon>
        <taxon>Viridiplantae</taxon>
        <taxon>Streptophyta</taxon>
        <taxon>Embryophyta</taxon>
        <taxon>Tracheophyta</taxon>
        <taxon>Spermatophyta</taxon>
        <taxon>Magnoliopsida</taxon>
        <taxon>eudicotyledons</taxon>
        <taxon>Gunneridae</taxon>
        <taxon>Pentapetalae</taxon>
        <taxon>asterids</taxon>
        <taxon>lamiids</taxon>
        <taxon>Lamiales</taxon>
        <taxon>Pedaliaceae</taxon>
        <taxon>Sesamum</taxon>
    </lineage>
</organism>
<evidence type="ECO:0000256" key="1">
    <source>
        <dbReference type="ARBA" id="ARBA00001968"/>
    </source>
</evidence>
<dbReference type="InterPro" id="IPR027806">
    <property type="entry name" value="HARBI1_dom"/>
</dbReference>